<reference evidence="1 2" key="1">
    <citation type="journal article" date="2018" name="PLoS Genet.">
        <title>Population sequencing reveals clonal diversity and ancestral inbreeding in the grapevine cultivar Chardonnay.</title>
        <authorList>
            <person name="Roach M.J."/>
            <person name="Johnson D.L."/>
            <person name="Bohlmann J."/>
            <person name="van Vuuren H.J."/>
            <person name="Jones S.J."/>
            <person name="Pretorius I.S."/>
            <person name="Schmidt S.A."/>
            <person name="Borneman A.R."/>
        </authorList>
    </citation>
    <scope>NUCLEOTIDE SEQUENCE [LARGE SCALE GENOMIC DNA]</scope>
    <source>
        <strain evidence="2">cv. Chardonnay</strain>
        <tissue evidence="1">Leaf</tissue>
    </source>
</reference>
<protein>
    <submittedName>
        <fullName evidence="1">Retrovirus-related Pol polyprotein from transposon RE2</fullName>
    </submittedName>
</protein>
<dbReference type="CDD" id="cd09272">
    <property type="entry name" value="RNase_HI_RT_Ty1"/>
    <property type="match status" value="1"/>
</dbReference>
<proteinExistence type="predicted"/>
<sequence length="201" mass="22632">MLDSKPTTTPGLLGQTLSHLDSKPLSDATLYRSTALYPMAFRCNNPPHWIFMDIVMQTRHLVQMIEEPLVAMASSLIIWIQYVLQELCLSSSSPPLLWCDNKSAAHLAANPVFHAKAKHIEMEVHFIRDHVLRKQLIIQYLPSSEQVADIFTKHISSSQFLSFITKLSVVPSPMSLQGDDRRYLADQQESNCPGSAATNRD</sequence>
<accession>A0A438IHR0</accession>
<organism evidence="1 2">
    <name type="scientific">Vitis vinifera</name>
    <name type="common">Grape</name>
    <dbReference type="NCBI Taxonomy" id="29760"/>
    <lineage>
        <taxon>Eukaryota</taxon>
        <taxon>Viridiplantae</taxon>
        <taxon>Streptophyta</taxon>
        <taxon>Embryophyta</taxon>
        <taxon>Tracheophyta</taxon>
        <taxon>Spermatophyta</taxon>
        <taxon>Magnoliopsida</taxon>
        <taxon>eudicotyledons</taxon>
        <taxon>Gunneridae</taxon>
        <taxon>Pentapetalae</taxon>
        <taxon>rosids</taxon>
        <taxon>Vitales</taxon>
        <taxon>Vitaceae</taxon>
        <taxon>Viteae</taxon>
        <taxon>Vitis</taxon>
    </lineage>
</organism>
<dbReference type="Proteomes" id="UP000288805">
    <property type="component" value="Unassembled WGS sequence"/>
</dbReference>
<dbReference type="EMBL" id="QGNW01000109">
    <property type="protein sequence ID" value="RVW96129.1"/>
    <property type="molecule type" value="Genomic_DNA"/>
</dbReference>
<comment type="caution">
    <text evidence="1">The sequence shown here is derived from an EMBL/GenBank/DDBJ whole genome shotgun (WGS) entry which is preliminary data.</text>
</comment>
<dbReference type="AlphaFoldDB" id="A0A438IHR0"/>
<gene>
    <name evidence="1" type="primary">RE2_694</name>
    <name evidence="1" type="ORF">CK203_037740</name>
</gene>
<name>A0A438IHR0_VITVI</name>
<dbReference type="PANTHER" id="PTHR11439">
    <property type="entry name" value="GAG-POL-RELATED RETROTRANSPOSON"/>
    <property type="match status" value="1"/>
</dbReference>
<evidence type="ECO:0000313" key="1">
    <source>
        <dbReference type="EMBL" id="RVW96129.1"/>
    </source>
</evidence>
<dbReference type="PANTHER" id="PTHR11439:SF467">
    <property type="entry name" value="INTEGRASE CATALYTIC DOMAIN-CONTAINING PROTEIN"/>
    <property type="match status" value="1"/>
</dbReference>
<evidence type="ECO:0000313" key="2">
    <source>
        <dbReference type="Proteomes" id="UP000288805"/>
    </source>
</evidence>